<dbReference type="EMBL" id="EAAA01001934">
    <property type="status" value="NOT_ANNOTATED_CDS"/>
    <property type="molecule type" value="Genomic_DNA"/>
</dbReference>
<feature type="domain" description="Sushi" evidence="7">
    <location>
        <begin position="352"/>
        <end position="414"/>
    </location>
</feature>
<dbReference type="Pfam" id="PF00084">
    <property type="entry name" value="Sushi"/>
    <property type="match status" value="5"/>
</dbReference>
<dbReference type="PANTHER" id="PTHR19325">
    <property type="entry name" value="COMPLEMENT COMPONENT-RELATED SUSHI DOMAIN-CONTAINING"/>
    <property type="match status" value="1"/>
</dbReference>
<name>F6T8N0_CIOIN</name>
<keyword evidence="9" id="KW-1185">Reference proteome</keyword>
<dbReference type="CDD" id="cd00033">
    <property type="entry name" value="CCP"/>
    <property type="match status" value="4"/>
</dbReference>
<feature type="domain" description="Ig-like" evidence="6">
    <location>
        <begin position="358"/>
        <end position="469"/>
    </location>
</feature>
<feature type="domain" description="Sushi" evidence="7">
    <location>
        <begin position="97"/>
        <end position="158"/>
    </location>
</feature>
<feature type="domain" description="Sushi" evidence="7">
    <location>
        <begin position="482"/>
        <end position="542"/>
    </location>
</feature>
<dbReference type="HOGENOM" id="CLU_338481_0_0_1"/>
<dbReference type="InParanoid" id="F6T8N0"/>
<accession>F6T8N0</accession>
<feature type="domain" description="Sushi" evidence="7">
    <location>
        <begin position="34"/>
        <end position="96"/>
    </location>
</feature>
<dbReference type="PROSITE" id="PS50923">
    <property type="entry name" value="SUSHI"/>
    <property type="match status" value="6"/>
</dbReference>
<reference evidence="8" key="4">
    <citation type="submission" date="2025-09" db="UniProtKB">
        <authorList>
            <consortium name="Ensembl"/>
        </authorList>
    </citation>
    <scope>IDENTIFICATION</scope>
</reference>
<keyword evidence="2" id="KW-0677">Repeat</keyword>
<sequence>YTCAAGSNLVGTSTTTCTAGTLAWVPPTGPQCVPDCPTFPPANANSNIATTPTAPFTTGNTVVYSCNTGFTPLGSLTLTCQNTGVWSPTTAPTCRKVCSAPPGLSSGTGQFAPVKTEYEVNEEVTYSCTGVLNVRGVNKNKCKADGTWEYTTGPSCEAVCYAAPTITNGDYTPKNTYTNALGSVTYTCNAGSVPTTPQTVTCQSATLTWSPTPSCRKSCAAPPAVTNAGTGSASTWAEGDVITYACAPTTSYKIVAATSGNNAPHQNECLSTGLWKYTTPADLPTCVAICSTAPTTTTGTTTITPAAGPYDLNTNAVYTCTSPSPSNPLGDTTLTCTGPNTWTPATAPTCVSACINVPQIAANGNQITGTQWTGGQTVTYSCTSAAYALTTPTINTCTASTLTWTSATAPSCLQKCTTALPSAPSNGNNVLDTTKNPVPGENVEGTRYTYTCAATYALAIGSSTENTCTGGAWPNAAPSCVPACTNPPAGTVGSPTPSPNNALNPQGTSVTYTCGSGTTLVGTATITCQATRAWLPATAPECITDCTAPPSIPSNGAANTPAAGPYTIGLSITYACAANFRLVGSTTNTCQRVGTATAGTWSAAAPTCAPSDKDLDIVMILDGNDPLDGCSSKTPAVTPPILPGGSLTGSAFPNFFLQQSLAAAIESGWGTVAQANTRIGYHMHAGVCTSATNQNQLPIKQLSSTASTLTLFTSLAYPCATPNNPIKAIQCAETYHFIANHGDRPTISNVVILVMHNTQSYTAAERATFLTEITAIRASLKGTLMIVSILPSVDSNYAANEAYIRMLLGCPAAGVCLNFLGSAATSSTVLSKLRLAAATLP</sequence>
<dbReference type="Gene3D" id="2.10.70.10">
    <property type="entry name" value="Complement Module, domain 1"/>
    <property type="match status" value="6"/>
</dbReference>
<dbReference type="Ensembl" id="ENSCINT00000015475.3">
    <property type="protein sequence ID" value="ENSCINP00000015475.3"/>
    <property type="gene ID" value="ENSCING00000007552.3"/>
</dbReference>
<evidence type="ECO:0000256" key="1">
    <source>
        <dbReference type="ARBA" id="ARBA00022659"/>
    </source>
</evidence>
<reference evidence="8" key="2">
    <citation type="journal article" date="2008" name="Genome Biol.">
        <title>Improved genome assembly and evidence-based global gene model set for the chordate Ciona intestinalis: new insight into intron and operon populations.</title>
        <authorList>
            <person name="Satou Y."/>
            <person name="Mineta K."/>
            <person name="Ogasawara M."/>
            <person name="Sasakura Y."/>
            <person name="Shoguchi E."/>
            <person name="Ueno K."/>
            <person name="Yamada L."/>
            <person name="Matsumoto J."/>
            <person name="Wasserscheid J."/>
            <person name="Dewar K."/>
            <person name="Wiley G.B."/>
            <person name="Macmil S.L."/>
            <person name="Roe B.A."/>
            <person name="Zeller R.W."/>
            <person name="Hastings K.E."/>
            <person name="Lemaire P."/>
            <person name="Lindquist E."/>
            <person name="Endo T."/>
            <person name="Hotta K."/>
            <person name="Inaba K."/>
        </authorList>
    </citation>
    <scope>NUCLEOTIDE SEQUENCE [LARGE SCALE GENOMIC DNA]</scope>
    <source>
        <strain evidence="8">wild type</strain>
    </source>
</reference>
<feature type="domain" description="Sushi" evidence="7">
    <location>
        <begin position="217"/>
        <end position="288"/>
    </location>
</feature>
<keyword evidence="4" id="KW-0325">Glycoprotein</keyword>
<dbReference type="PROSITE" id="PS50835">
    <property type="entry name" value="IG_LIKE"/>
    <property type="match status" value="1"/>
</dbReference>
<evidence type="ECO:0000256" key="4">
    <source>
        <dbReference type="ARBA" id="ARBA00023180"/>
    </source>
</evidence>
<evidence type="ECO:0000313" key="9">
    <source>
        <dbReference type="Proteomes" id="UP000008144"/>
    </source>
</evidence>
<feature type="disulfide bond" evidence="5">
    <location>
        <begin position="354"/>
        <end position="397"/>
    </location>
</feature>
<keyword evidence="3 5" id="KW-1015">Disulfide bond</keyword>
<evidence type="ECO:0000256" key="3">
    <source>
        <dbReference type="ARBA" id="ARBA00023157"/>
    </source>
</evidence>
<evidence type="ECO:0000313" key="8">
    <source>
        <dbReference type="Ensembl" id="ENSCINP00000015475.3"/>
    </source>
</evidence>
<dbReference type="GeneTree" id="ENSGT00940000163310"/>
<evidence type="ECO:0000259" key="7">
    <source>
        <dbReference type="PROSITE" id="PS50923"/>
    </source>
</evidence>
<dbReference type="InterPro" id="IPR050350">
    <property type="entry name" value="Compl-Cell_Adhes-Reg"/>
</dbReference>
<dbReference type="SUPFAM" id="SSF57535">
    <property type="entry name" value="Complement control module/SCR domain"/>
    <property type="match status" value="7"/>
</dbReference>
<evidence type="ECO:0000259" key="6">
    <source>
        <dbReference type="PROSITE" id="PS50835"/>
    </source>
</evidence>
<dbReference type="InterPro" id="IPR000436">
    <property type="entry name" value="Sushi_SCR_CCP_dom"/>
</dbReference>
<dbReference type="SMART" id="SM00032">
    <property type="entry name" value="CCP"/>
    <property type="match status" value="9"/>
</dbReference>
<dbReference type="AlphaFoldDB" id="F6T8N0"/>
<dbReference type="OMA" id="ANEAYIR"/>
<protein>
    <submittedName>
        <fullName evidence="8">Uncharacterized protein</fullName>
    </submittedName>
</protein>
<keyword evidence="1 5" id="KW-0768">Sushi</keyword>
<reference evidence="8" key="3">
    <citation type="submission" date="2025-08" db="UniProtKB">
        <authorList>
            <consortium name="Ensembl"/>
        </authorList>
    </citation>
    <scope>IDENTIFICATION</scope>
</reference>
<evidence type="ECO:0000256" key="2">
    <source>
        <dbReference type="ARBA" id="ARBA00022737"/>
    </source>
</evidence>
<dbReference type="PANTHER" id="PTHR19325:SF560">
    <property type="entry name" value="SUSHI, VON WILLEBRAND FACTOR TYPE A, EGF AND PENTRAXIN DOMAIN-CONTAINING PROTEIN 1"/>
    <property type="match status" value="1"/>
</dbReference>
<dbReference type="InterPro" id="IPR007110">
    <property type="entry name" value="Ig-like_dom"/>
</dbReference>
<comment type="caution">
    <text evidence="5">Lacks conserved residue(s) required for the propagation of feature annotation.</text>
</comment>
<feature type="domain" description="Sushi" evidence="7">
    <location>
        <begin position="544"/>
        <end position="610"/>
    </location>
</feature>
<evidence type="ECO:0000256" key="5">
    <source>
        <dbReference type="PROSITE-ProRule" id="PRU00302"/>
    </source>
</evidence>
<reference evidence="9" key="1">
    <citation type="journal article" date="2002" name="Science">
        <title>The draft genome of Ciona intestinalis: insights into chordate and vertebrate origins.</title>
        <authorList>
            <person name="Dehal P."/>
            <person name="Satou Y."/>
            <person name="Campbell R.K."/>
            <person name="Chapman J."/>
            <person name="Degnan B."/>
            <person name="De Tomaso A."/>
            <person name="Davidson B."/>
            <person name="Di Gregorio A."/>
            <person name="Gelpke M."/>
            <person name="Goodstein D.M."/>
            <person name="Harafuji N."/>
            <person name="Hastings K.E."/>
            <person name="Ho I."/>
            <person name="Hotta K."/>
            <person name="Huang W."/>
            <person name="Kawashima T."/>
            <person name="Lemaire P."/>
            <person name="Martinez D."/>
            <person name="Meinertzhagen I.A."/>
            <person name="Necula S."/>
            <person name="Nonaka M."/>
            <person name="Putnam N."/>
            <person name="Rash S."/>
            <person name="Saiga H."/>
            <person name="Satake M."/>
            <person name="Terry A."/>
            <person name="Yamada L."/>
            <person name="Wang H.G."/>
            <person name="Awazu S."/>
            <person name="Azumi K."/>
            <person name="Boore J."/>
            <person name="Branno M."/>
            <person name="Chin-Bow S."/>
            <person name="DeSantis R."/>
            <person name="Doyle S."/>
            <person name="Francino P."/>
            <person name="Keys D.N."/>
            <person name="Haga S."/>
            <person name="Hayashi H."/>
            <person name="Hino K."/>
            <person name="Imai K.S."/>
            <person name="Inaba K."/>
            <person name="Kano S."/>
            <person name="Kobayashi K."/>
            <person name="Kobayashi M."/>
            <person name="Lee B.I."/>
            <person name="Makabe K.W."/>
            <person name="Manohar C."/>
            <person name="Matassi G."/>
            <person name="Medina M."/>
            <person name="Mochizuki Y."/>
            <person name="Mount S."/>
            <person name="Morishita T."/>
            <person name="Miura S."/>
            <person name="Nakayama A."/>
            <person name="Nishizaka S."/>
            <person name="Nomoto H."/>
            <person name="Ohta F."/>
            <person name="Oishi K."/>
            <person name="Rigoutsos I."/>
            <person name="Sano M."/>
            <person name="Sasaki A."/>
            <person name="Sasakura Y."/>
            <person name="Shoguchi E."/>
            <person name="Shin-i T."/>
            <person name="Spagnuolo A."/>
            <person name="Stainier D."/>
            <person name="Suzuki M.M."/>
            <person name="Tassy O."/>
            <person name="Takatori N."/>
            <person name="Tokuoka M."/>
            <person name="Yagi K."/>
            <person name="Yoshizaki F."/>
            <person name="Wada S."/>
            <person name="Zhang C."/>
            <person name="Hyatt P.D."/>
            <person name="Larimer F."/>
            <person name="Detter C."/>
            <person name="Doggett N."/>
            <person name="Glavina T."/>
            <person name="Hawkins T."/>
            <person name="Richardson P."/>
            <person name="Lucas S."/>
            <person name="Kohara Y."/>
            <person name="Levine M."/>
            <person name="Satoh N."/>
            <person name="Rokhsar D.S."/>
        </authorList>
    </citation>
    <scope>NUCLEOTIDE SEQUENCE [LARGE SCALE GENOMIC DNA]</scope>
</reference>
<dbReference type="Proteomes" id="UP000008144">
    <property type="component" value="Chromosome 4"/>
</dbReference>
<proteinExistence type="predicted"/>
<dbReference type="InterPro" id="IPR035976">
    <property type="entry name" value="Sushi/SCR/CCP_sf"/>
</dbReference>
<organism evidence="8 9">
    <name type="scientific">Ciona intestinalis</name>
    <name type="common">Transparent sea squirt</name>
    <name type="synonym">Ascidia intestinalis</name>
    <dbReference type="NCBI Taxonomy" id="7719"/>
    <lineage>
        <taxon>Eukaryota</taxon>
        <taxon>Metazoa</taxon>
        <taxon>Chordata</taxon>
        <taxon>Tunicata</taxon>
        <taxon>Ascidiacea</taxon>
        <taxon>Phlebobranchia</taxon>
        <taxon>Cionidae</taxon>
        <taxon>Ciona</taxon>
    </lineage>
</organism>